<comment type="similarity">
    <text evidence="2">Belongs to the adenosylhomocysteinase family.</text>
</comment>
<dbReference type="PANTHER" id="PTHR23420">
    <property type="entry name" value="ADENOSYLHOMOCYSTEINASE"/>
    <property type="match status" value="1"/>
</dbReference>
<dbReference type="SMART" id="SM00997">
    <property type="entry name" value="AdoHcyase_NAD"/>
    <property type="match status" value="1"/>
</dbReference>
<evidence type="ECO:0000256" key="1">
    <source>
        <dbReference type="ARBA" id="ARBA00001911"/>
    </source>
</evidence>
<reference evidence="6 7" key="1">
    <citation type="submission" date="2016-10" db="EMBL/GenBank/DDBJ databases">
        <authorList>
            <person name="Varghese N."/>
            <person name="Submissions S."/>
        </authorList>
    </citation>
    <scope>NUCLEOTIDE SEQUENCE [LARGE SCALE GENOMIC DNA]</scope>
    <source>
        <strain evidence="6 7">WCP15</strain>
    </source>
</reference>
<dbReference type="SUPFAM" id="SSF51735">
    <property type="entry name" value="NAD(P)-binding Rossmann-fold domains"/>
    <property type="match status" value="1"/>
</dbReference>
<dbReference type="EMBL" id="FNWT01000001">
    <property type="protein sequence ID" value="SEH38033.1"/>
    <property type="molecule type" value="Genomic_DNA"/>
</dbReference>
<dbReference type="NCBIfam" id="NF004005">
    <property type="entry name" value="PRK05476.2-3"/>
    <property type="match status" value="1"/>
</dbReference>
<evidence type="ECO:0000256" key="2">
    <source>
        <dbReference type="ARBA" id="ARBA00007122"/>
    </source>
</evidence>
<evidence type="ECO:0000313" key="7">
    <source>
        <dbReference type="Proteomes" id="UP000199135"/>
    </source>
</evidence>
<gene>
    <name evidence="6" type="ORF">SAMN05216447_101212</name>
</gene>
<comment type="caution">
    <text evidence="6">The sequence shown here is derived from an EMBL/GenBank/DDBJ whole genome shotgun (WGS) entry which is preliminary data.</text>
</comment>
<dbReference type="Gene3D" id="3.40.50.720">
    <property type="entry name" value="NAD(P)-binding Rossmann-like Domain"/>
    <property type="match status" value="1"/>
</dbReference>
<keyword evidence="4" id="KW-0520">NAD</keyword>
<name>A0A1H6HV71_9ACTN</name>
<dbReference type="SUPFAM" id="SSF52283">
    <property type="entry name" value="Formate/glycerate dehydrogenase catalytic domain-like"/>
    <property type="match status" value="1"/>
</dbReference>
<dbReference type="Pfam" id="PF00670">
    <property type="entry name" value="AdoHcyase_NAD"/>
    <property type="match status" value="1"/>
</dbReference>
<comment type="cofactor">
    <cofactor evidence="1">
        <name>NAD(+)</name>
        <dbReference type="ChEBI" id="CHEBI:57540"/>
    </cofactor>
</comment>
<evidence type="ECO:0000256" key="4">
    <source>
        <dbReference type="ARBA" id="ARBA00023027"/>
    </source>
</evidence>
<dbReference type="PANTHER" id="PTHR23420:SF0">
    <property type="entry name" value="ADENOSYLHOMOCYSTEINASE"/>
    <property type="match status" value="1"/>
</dbReference>
<keyword evidence="7" id="KW-1185">Reference proteome</keyword>
<protein>
    <submittedName>
        <fullName evidence="6">Adenosylhomocysteinase</fullName>
    </submittedName>
</protein>
<feature type="domain" description="S-adenosyl-L-homocysteine hydrolase NAD binding" evidence="5">
    <location>
        <begin position="200"/>
        <end position="365"/>
    </location>
</feature>
<keyword evidence="3" id="KW-0554">One-carbon metabolism</keyword>
<dbReference type="Proteomes" id="UP000199135">
    <property type="component" value="Unassembled WGS sequence"/>
</dbReference>
<evidence type="ECO:0000259" key="5">
    <source>
        <dbReference type="SMART" id="SM00997"/>
    </source>
</evidence>
<dbReference type="Gene3D" id="3.40.50.1480">
    <property type="entry name" value="Adenosylhomocysteinase-like"/>
    <property type="match status" value="1"/>
</dbReference>
<proteinExistence type="inferred from homology"/>
<dbReference type="Pfam" id="PF05221">
    <property type="entry name" value="AdoHcyase"/>
    <property type="match status" value="2"/>
</dbReference>
<dbReference type="InterPro" id="IPR000043">
    <property type="entry name" value="Adenosylhomocysteinase-like"/>
</dbReference>
<evidence type="ECO:0000313" key="6">
    <source>
        <dbReference type="EMBL" id="SEH38033.1"/>
    </source>
</evidence>
<dbReference type="InterPro" id="IPR015878">
    <property type="entry name" value="Ado_hCys_hydrolase_NAD-bd"/>
</dbReference>
<organism evidence="6 7">
    <name type="scientific">Parafannyhessea umbonata</name>
    <dbReference type="NCBI Taxonomy" id="604330"/>
    <lineage>
        <taxon>Bacteria</taxon>
        <taxon>Bacillati</taxon>
        <taxon>Actinomycetota</taxon>
        <taxon>Coriobacteriia</taxon>
        <taxon>Coriobacteriales</taxon>
        <taxon>Atopobiaceae</taxon>
        <taxon>Parafannyhessea</taxon>
    </lineage>
</organism>
<dbReference type="InterPro" id="IPR042172">
    <property type="entry name" value="Adenosylhomocyst_ase-like_sf"/>
</dbReference>
<accession>A0A1H6HV71</accession>
<dbReference type="SMART" id="SM00996">
    <property type="entry name" value="AdoHcyase"/>
    <property type="match status" value="1"/>
</dbReference>
<sequence length="443" mass="47215">MAEWGLVPTDKREAADFLYPELPAHENLTGAQMLARAEKGMSVSAALANQIAKSGKLRGMSIALSLIVEPKTAVLVERLAAAGANVGVYCHAHECDQRVADELAARGHIIEANSTWTPAQEHEGALRLMDRLKPDLIIDDGANFARLLVMERPELVANVRGIAEETTSGVRAFQAMADEGELPFPVIAVNDSALKTCFDNRHGTGETCVSTTMELLGPDALSSPDVSVCVIGYGPVGEGFARRVRALGARVAIVETDPVKALEARFAGFEVATQSDVLHDADVVVSATGVRHTLALDALQTLREGAAVVVIGGIQNEIALDEVIQTGGSLRPEKDKRIFSLALPNGRRLRLLAAGDGVNYAAGPGNPIQIMDLSFAVQLCAVDRIVSGDKLPVGVHRLGPDTDRRIASLALAARGISIDVEQQEKPLVPDWRVTHYSDAITQE</sequence>
<dbReference type="InterPro" id="IPR036291">
    <property type="entry name" value="NAD(P)-bd_dom_sf"/>
</dbReference>
<evidence type="ECO:0000256" key="3">
    <source>
        <dbReference type="ARBA" id="ARBA00022563"/>
    </source>
</evidence>